<organism evidence="2 3">
    <name type="scientific">Singulisphaera acidiphila (strain ATCC BAA-1392 / DSM 18658 / VKM B-2454 / MOB10)</name>
    <dbReference type="NCBI Taxonomy" id="886293"/>
    <lineage>
        <taxon>Bacteria</taxon>
        <taxon>Pseudomonadati</taxon>
        <taxon>Planctomycetota</taxon>
        <taxon>Planctomycetia</taxon>
        <taxon>Isosphaerales</taxon>
        <taxon>Isosphaeraceae</taxon>
        <taxon>Singulisphaera</taxon>
    </lineage>
</organism>
<dbReference type="Pfam" id="PF13625">
    <property type="entry name" value="Helicase_C_3"/>
    <property type="match status" value="1"/>
</dbReference>
<reference evidence="2 3" key="1">
    <citation type="submission" date="2012-02" db="EMBL/GenBank/DDBJ databases">
        <title>Complete sequence of chromosome of Singulisphaera acidiphila DSM 18658.</title>
        <authorList>
            <consortium name="US DOE Joint Genome Institute (JGI-PGF)"/>
            <person name="Lucas S."/>
            <person name="Copeland A."/>
            <person name="Lapidus A."/>
            <person name="Glavina del Rio T."/>
            <person name="Dalin E."/>
            <person name="Tice H."/>
            <person name="Bruce D."/>
            <person name="Goodwin L."/>
            <person name="Pitluck S."/>
            <person name="Peters L."/>
            <person name="Ovchinnikova G."/>
            <person name="Chertkov O."/>
            <person name="Kyrpides N."/>
            <person name="Mavromatis K."/>
            <person name="Ivanova N."/>
            <person name="Brettin T."/>
            <person name="Detter J.C."/>
            <person name="Han C."/>
            <person name="Larimer F."/>
            <person name="Land M."/>
            <person name="Hauser L."/>
            <person name="Markowitz V."/>
            <person name="Cheng J.-F."/>
            <person name="Hugenholtz P."/>
            <person name="Woyke T."/>
            <person name="Wu D."/>
            <person name="Tindall B."/>
            <person name="Pomrenke H."/>
            <person name="Brambilla E."/>
            <person name="Klenk H.-P."/>
            <person name="Eisen J.A."/>
        </authorList>
    </citation>
    <scope>NUCLEOTIDE SEQUENCE [LARGE SCALE GENOMIC DNA]</scope>
    <source>
        <strain evidence="3">ATCC BAA-1392 / DSM 18658 / VKM B-2454 / MOB10</strain>
    </source>
</reference>
<dbReference type="OrthoDB" id="237746at2"/>
<dbReference type="eggNOG" id="COG5144">
    <property type="taxonomic scope" value="Bacteria"/>
</dbReference>
<dbReference type="EMBL" id="CP003364">
    <property type="protein sequence ID" value="AGA30427.1"/>
    <property type="molecule type" value="Genomic_DNA"/>
</dbReference>
<dbReference type="InterPro" id="IPR032830">
    <property type="entry name" value="XPB/Ssl2_N"/>
</dbReference>
<dbReference type="AlphaFoldDB" id="L0DMF5"/>
<dbReference type="KEGG" id="saci:Sinac_6345"/>
<protein>
    <recommendedName>
        <fullName evidence="1">Helicase XPB/Ssl2 N-terminal domain-containing protein</fullName>
    </recommendedName>
</protein>
<name>L0DMF5_SINAD</name>
<gene>
    <name evidence="2" type="ordered locus">Sinac_6345</name>
</gene>
<evidence type="ECO:0000259" key="1">
    <source>
        <dbReference type="Pfam" id="PF13625"/>
    </source>
</evidence>
<sequence>MADDAPDREENESTTSEGAVLVPVVVTPPLTAYLRALERYEGIRLFEIHRALGLADPGTKPRALPGVITERLAELRFAERILASLEPGLRLAASLFMLTETTSWSFNGLFHALTCLGIEPTPTVHRLLELGLLAIELAEGNFTNDLARLIERGDMVGARFLAHPSVLGASRTVLPEKKLTPHSGTVVRIRETDGLEPILRLAAIWQRVDAGPLRRTQHGTLYKRDRDRLEDDPVLAGPIADALEPLPDMAAFWLALSRGVSLLVDEENSDRVVAAPPGFWAENAIHLPQMVATRWLALRTWHEQGGMQQDGSTVELALPFLRPVVLLWLATLAEDEWVALDDFDAQLRELLPDWDRAGFLEEPAANPAARAKAVRAAKSARPARESRNEERGAEPAVLESLLLGAGYQLGLVRAAVDGADGRAIVQLSALGRYILALGPPPPPRPTFEHFLYVQPNFEIIAYRQGLTPPLIGQFSRFALWSQVGAALELKLTPESVYRGLEGGLTPPEMLDRLARHSQRVLPAGVSEAVRTWAGRRERITYYASATLVEFATKEDLEKALAQWPESKGVAPIAISDRLLLVEDDSSIPFQRLRLAGARDYRRSPEACLEVEADGVTLSLDLSRSDLLVDAELVRFADELPLDPATGTPGNPRRRFVISPASIARGVANGMTSSTLSHWFTRRTDADIPPAVRLLLLANQSRVPPLSTSRPLVLHAPSADLIDGLVQHPSTRSHLGERLGPTSVVVPDEELEAFRIALDRLGLAIADPLVVKEPEIPSRPAGASLRSPKRK</sequence>
<dbReference type="HOGENOM" id="CLU_355224_0_0_0"/>
<evidence type="ECO:0000313" key="3">
    <source>
        <dbReference type="Proteomes" id="UP000010798"/>
    </source>
</evidence>
<evidence type="ECO:0000313" key="2">
    <source>
        <dbReference type="EMBL" id="AGA30427.1"/>
    </source>
</evidence>
<dbReference type="Proteomes" id="UP000010798">
    <property type="component" value="Chromosome"/>
</dbReference>
<accession>L0DMF5</accession>
<proteinExistence type="predicted"/>
<feature type="domain" description="Helicase XPB/Ssl2 N-terminal" evidence="1">
    <location>
        <begin position="451"/>
        <end position="561"/>
    </location>
</feature>
<dbReference type="STRING" id="886293.Sinac_6345"/>
<keyword evidence="3" id="KW-1185">Reference proteome</keyword>
<dbReference type="RefSeq" id="WP_015249510.1">
    <property type="nucleotide sequence ID" value="NC_019892.1"/>
</dbReference>